<dbReference type="PANTHER" id="PTHR30093">
    <property type="entry name" value="GENERAL SECRETION PATHWAY PROTEIN G"/>
    <property type="match status" value="1"/>
</dbReference>
<dbReference type="Pfam" id="PF07963">
    <property type="entry name" value="N_methyl"/>
    <property type="match status" value="1"/>
</dbReference>
<keyword evidence="4" id="KW-1185">Reference proteome</keyword>
<dbReference type="PANTHER" id="PTHR30093:SF2">
    <property type="entry name" value="TYPE II SECRETION SYSTEM PROTEIN H"/>
    <property type="match status" value="1"/>
</dbReference>
<dbReference type="PROSITE" id="PS00409">
    <property type="entry name" value="PROKAR_NTER_METHYL"/>
    <property type="match status" value="1"/>
</dbReference>
<organism evidence="3 4">
    <name type="scientific">Pirellula staleyi (strain ATCC 27377 / DSM 6068 / ICPB 4128)</name>
    <name type="common">Pirella staleyi</name>
    <dbReference type="NCBI Taxonomy" id="530564"/>
    <lineage>
        <taxon>Bacteria</taxon>
        <taxon>Pseudomonadati</taxon>
        <taxon>Planctomycetota</taxon>
        <taxon>Planctomycetia</taxon>
        <taxon>Pirellulales</taxon>
        <taxon>Pirellulaceae</taxon>
        <taxon>Pirellula</taxon>
    </lineage>
</organism>
<evidence type="ECO:0000259" key="2">
    <source>
        <dbReference type="Pfam" id="PF07596"/>
    </source>
</evidence>
<sequence precursor="true">MLTASSYRWRRGFTLVELLVVIAIIGVLVALLLPAVQAAREAARRSQCNNNLKQIGIAFHNYHDTHGVLPPGAIHSNVNVSAVARAGWGWGTFILPFIEQSALYEKLQVSSRELHQVMNNTTLRPITQTKIPGYRCPSGVSPDLNDQRLFTNYDNTAAATSNYVGVSGTRWGGAEDWVVNGQDAFGALWVSSRIRLADFTDGTSNTFLVGEREWDDLAAVWVGVRNYNGTGDNGMRQNMGLVNVKPNIGGDPGKHGFSSKHPGGTLFVFADGHTNFIPDTIHFDNTNLNANNGNTANMGTYQRLGRRNDGEPVSIP</sequence>
<proteinExistence type="predicted"/>
<evidence type="ECO:0000256" key="1">
    <source>
        <dbReference type="SAM" id="MobiDB-lite"/>
    </source>
</evidence>
<gene>
    <name evidence="3" type="ordered locus">Psta_0327</name>
</gene>
<dbReference type="InterPro" id="IPR012902">
    <property type="entry name" value="N_methyl_site"/>
</dbReference>
<dbReference type="InterPro" id="IPR011453">
    <property type="entry name" value="DUF1559"/>
</dbReference>
<dbReference type="NCBIfam" id="TIGR02532">
    <property type="entry name" value="IV_pilin_GFxxxE"/>
    <property type="match status" value="1"/>
</dbReference>
<dbReference type="NCBIfam" id="TIGR04294">
    <property type="entry name" value="pre_pil_HX9DG"/>
    <property type="match status" value="1"/>
</dbReference>
<dbReference type="AlphaFoldDB" id="D2R2A8"/>
<dbReference type="EMBL" id="CP001848">
    <property type="protein sequence ID" value="ADB15017.1"/>
    <property type="molecule type" value="Genomic_DNA"/>
</dbReference>
<dbReference type="InterPro" id="IPR045584">
    <property type="entry name" value="Pilin-like"/>
</dbReference>
<accession>D2R2A8</accession>
<dbReference type="Proteomes" id="UP000001887">
    <property type="component" value="Chromosome"/>
</dbReference>
<evidence type="ECO:0000313" key="3">
    <source>
        <dbReference type="EMBL" id="ADB15017.1"/>
    </source>
</evidence>
<dbReference type="KEGG" id="psl:Psta_0327"/>
<feature type="domain" description="DUF1559" evidence="2">
    <location>
        <begin position="37"/>
        <end position="282"/>
    </location>
</feature>
<feature type="region of interest" description="Disordered" evidence="1">
    <location>
        <begin position="297"/>
        <end position="316"/>
    </location>
</feature>
<reference evidence="3 4" key="1">
    <citation type="journal article" date="2009" name="Stand. Genomic Sci.">
        <title>Complete genome sequence of Pirellula staleyi type strain (ATCC 27377).</title>
        <authorList>
            <person name="Clum A."/>
            <person name="Tindall B.J."/>
            <person name="Sikorski J."/>
            <person name="Ivanova N."/>
            <person name="Mavrommatis K."/>
            <person name="Lucas S."/>
            <person name="Glavina del Rio T."/>
            <person name="Nolan M."/>
            <person name="Chen F."/>
            <person name="Tice H."/>
            <person name="Pitluck S."/>
            <person name="Cheng J.F."/>
            <person name="Chertkov O."/>
            <person name="Brettin T."/>
            <person name="Han C."/>
            <person name="Detter J.C."/>
            <person name="Kuske C."/>
            <person name="Bruce D."/>
            <person name="Goodwin L."/>
            <person name="Ovchinikova G."/>
            <person name="Pati A."/>
            <person name="Mikhailova N."/>
            <person name="Chen A."/>
            <person name="Palaniappan K."/>
            <person name="Land M."/>
            <person name="Hauser L."/>
            <person name="Chang Y.J."/>
            <person name="Jeffries C.D."/>
            <person name="Chain P."/>
            <person name="Rohde M."/>
            <person name="Goker M."/>
            <person name="Bristow J."/>
            <person name="Eisen J.A."/>
            <person name="Markowitz V."/>
            <person name="Hugenholtz P."/>
            <person name="Kyrpides N.C."/>
            <person name="Klenk H.P."/>
            <person name="Lapidus A."/>
        </authorList>
    </citation>
    <scope>NUCLEOTIDE SEQUENCE [LARGE SCALE GENOMIC DNA]</scope>
    <source>
        <strain evidence="4">ATCC 27377 / DSM 6068 / ICPB 4128</strain>
    </source>
</reference>
<dbReference type="eggNOG" id="COG2165">
    <property type="taxonomic scope" value="Bacteria"/>
</dbReference>
<dbReference type="OrthoDB" id="255848at2"/>
<evidence type="ECO:0000313" key="4">
    <source>
        <dbReference type="Proteomes" id="UP000001887"/>
    </source>
</evidence>
<dbReference type="Gene3D" id="3.30.700.10">
    <property type="entry name" value="Glycoprotein, Type 4 Pilin"/>
    <property type="match status" value="1"/>
</dbReference>
<protein>
    <recommendedName>
        <fullName evidence="2">DUF1559 domain-containing protein</fullName>
    </recommendedName>
</protein>
<dbReference type="Pfam" id="PF07596">
    <property type="entry name" value="SBP_bac_10"/>
    <property type="match status" value="1"/>
</dbReference>
<dbReference type="STRING" id="530564.Psta_0327"/>
<dbReference type="HOGENOM" id="CLU_041661_0_0_0"/>
<name>D2R2A8_PIRSD</name>
<dbReference type="SUPFAM" id="SSF54523">
    <property type="entry name" value="Pili subunits"/>
    <property type="match status" value="1"/>
</dbReference>
<dbReference type="InterPro" id="IPR027558">
    <property type="entry name" value="Pre_pil_HX9DG_C"/>
</dbReference>